<evidence type="ECO:0000256" key="3">
    <source>
        <dbReference type="ARBA" id="ARBA00022670"/>
    </source>
</evidence>
<keyword evidence="5" id="KW-0378">Hydrolase</keyword>
<evidence type="ECO:0000259" key="10">
    <source>
        <dbReference type="PROSITE" id="PS51695"/>
    </source>
</evidence>
<dbReference type="InterPro" id="IPR036852">
    <property type="entry name" value="Peptidase_S8/S53_dom_sf"/>
</dbReference>
<dbReference type="PANTHER" id="PTHR14218">
    <property type="entry name" value="PROTEASE S8 TRIPEPTIDYL PEPTIDASE I CLN2"/>
    <property type="match status" value="1"/>
</dbReference>
<dbReference type="GO" id="GO:0046872">
    <property type="term" value="F:metal ion binding"/>
    <property type="evidence" value="ECO:0007669"/>
    <property type="project" value="UniProtKB-KW"/>
</dbReference>
<evidence type="ECO:0000256" key="7">
    <source>
        <dbReference type="ARBA" id="ARBA00022837"/>
    </source>
</evidence>
<evidence type="ECO:0000256" key="6">
    <source>
        <dbReference type="ARBA" id="ARBA00022825"/>
    </source>
</evidence>
<evidence type="ECO:0000256" key="8">
    <source>
        <dbReference type="ARBA" id="ARBA00023145"/>
    </source>
</evidence>
<dbReference type="Proteomes" id="UP000567179">
    <property type="component" value="Unassembled WGS sequence"/>
</dbReference>
<evidence type="ECO:0000313" key="12">
    <source>
        <dbReference type="Proteomes" id="UP000567179"/>
    </source>
</evidence>
<keyword evidence="4" id="KW-0479">Metal-binding</keyword>
<dbReference type="EMBL" id="JAACJJ010000057">
    <property type="protein sequence ID" value="KAF5310892.1"/>
    <property type="molecule type" value="Genomic_DNA"/>
</dbReference>
<accession>A0A8H5ATU4</accession>
<dbReference type="PANTHER" id="PTHR14218:SF19">
    <property type="entry name" value="SERINE PROTEASE AORO, PUTATIVE (AFU_ORTHOLOGUE AFUA_6G10250)-RELATED"/>
    <property type="match status" value="1"/>
</dbReference>
<dbReference type="InterPro" id="IPR015366">
    <property type="entry name" value="S53_propep"/>
</dbReference>
<dbReference type="SUPFAM" id="SSF52743">
    <property type="entry name" value="Subtilisin-like"/>
    <property type="match status" value="1"/>
</dbReference>
<keyword evidence="6" id="KW-0720">Serine protease</keyword>
<comment type="caution">
    <text evidence="9">Lacks conserved residue(s) required for the propagation of feature annotation.</text>
</comment>
<dbReference type="AlphaFoldDB" id="A0A8H5ATU4"/>
<keyword evidence="7" id="KW-0106">Calcium</keyword>
<dbReference type="Pfam" id="PF09286">
    <property type="entry name" value="Pro-kuma_activ"/>
    <property type="match status" value="1"/>
</dbReference>
<dbReference type="GO" id="GO:0005576">
    <property type="term" value="C:extracellular region"/>
    <property type="evidence" value="ECO:0007669"/>
    <property type="project" value="UniProtKB-SubCell"/>
</dbReference>
<proteinExistence type="predicted"/>
<comment type="caution">
    <text evidence="11">The sequence shown here is derived from an EMBL/GenBank/DDBJ whole genome shotgun (WGS) entry which is preliminary data.</text>
</comment>
<dbReference type="Gene3D" id="3.40.50.200">
    <property type="entry name" value="Peptidase S8/S53 domain"/>
    <property type="match status" value="1"/>
</dbReference>
<name>A0A8H5ATU4_9AGAR</name>
<dbReference type="GO" id="GO:0004252">
    <property type="term" value="F:serine-type endopeptidase activity"/>
    <property type="evidence" value="ECO:0007669"/>
    <property type="project" value="InterPro"/>
</dbReference>
<keyword evidence="12" id="KW-1185">Reference proteome</keyword>
<comment type="cofactor">
    <cofactor evidence="1">
        <name>Ca(2+)</name>
        <dbReference type="ChEBI" id="CHEBI:29108"/>
    </cofactor>
</comment>
<dbReference type="PROSITE" id="PS51695">
    <property type="entry name" value="SEDOLISIN"/>
    <property type="match status" value="1"/>
</dbReference>
<evidence type="ECO:0000313" key="11">
    <source>
        <dbReference type="EMBL" id="KAF5310892.1"/>
    </source>
</evidence>
<keyword evidence="3" id="KW-0645">Protease</keyword>
<dbReference type="InterPro" id="IPR030400">
    <property type="entry name" value="Sedolisin_dom"/>
</dbReference>
<dbReference type="InterPro" id="IPR050819">
    <property type="entry name" value="Tripeptidyl-peptidase_I"/>
</dbReference>
<keyword evidence="8" id="KW-0865">Zymogen</keyword>
<reference evidence="11 12" key="1">
    <citation type="journal article" date="2020" name="ISME J.">
        <title>Uncovering the hidden diversity of litter-decomposition mechanisms in mushroom-forming fungi.</title>
        <authorList>
            <person name="Floudas D."/>
            <person name="Bentzer J."/>
            <person name="Ahren D."/>
            <person name="Johansson T."/>
            <person name="Persson P."/>
            <person name="Tunlid A."/>
        </authorList>
    </citation>
    <scope>NUCLEOTIDE SEQUENCE [LARGE SCALE GENOMIC DNA]</scope>
    <source>
        <strain evidence="11 12">CBS 101986</strain>
    </source>
</reference>
<feature type="domain" description="Peptidase S53" evidence="10">
    <location>
        <begin position="122"/>
        <end position="453"/>
    </location>
</feature>
<evidence type="ECO:0000256" key="4">
    <source>
        <dbReference type="ARBA" id="ARBA00022723"/>
    </source>
</evidence>
<dbReference type="OrthoDB" id="409122at2759"/>
<protein>
    <recommendedName>
        <fullName evidence="10">Peptidase S53 domain-containing protein</fullName>
    </recommendedName>
</protein>
<dbReference type="SUPFAM" id="SSF54897">
    <property type="entry name" value="Protease propeptides/inhibitors"/>
    <property type="match status" value="1"/>
</dbReference>
<dbReference type="GO" id="GO:0006508">
    <property type="term" value="P:proteolysis"/>
    <property type="evidence" value="ECO:0007669"/>
    <property type="project" value="UniProtKB-KW"/>
</dbReference>
<evidence type="ECO:0000256" key="1">
    <source>
        <dbReference type="ARBA" id="ARBA00001913"/>
    </source>
</evidence>
<dbReference type="GO" id="GO:0008240">
    <property type="term" value="F:tripeptidyl-peptidase activity"/>
    <property type="evidence" value="ECO:0007669"/>
    <property type="project" value="TreeGrafter"/>
</dbReference>
<evidence type="ECO:0000256" key="9">
    <source>
        <dbReference type="PROSITE-ProRule" id="PRU01032"/>
    </source>
</evidence>
<comment type="subcellular location">
    <subcellularLocation>
        <location evidence="2">Secreted</location>
        <location evidence="2">Extracellular space</location>
    </subcellularLocation>
</comment>
<sequence>MRNGLHNKFDEERVKVSSNNTWLEVKSATVVEVEGLLRMEYRVFKHANSDEHAACHNYSLPLEVAEHVDFVMPTIQPNVNIVKVPIGRGVQPLLPLSRRDANVTSNAANVSTSNVLSGCNTQIVPSCLKALYNMTYTPKMAANNSVGVVSYYSNSYLQSDLDLFFGNFSPALVGSSPTLMLIDGALGTIALDASSSVGEDDWILSYLMTLSDSPQSVQFLTIGNQQTGSFFSINEWLDAVDGSYCTSDGGNDLAFNPQLPNPFPGGFNNHSCGTVKVPNIISVSQAVEEITYTDFYKQCQCNEFVKLGLMGVTVLYAAANTGTAGAARLYCLDDNGSVTLNGMHFSLSWPASCPWVTAVGGTQVKSNTTLGQNPEEVWNQDRTMGFFESGGGGFSQKFAKPAYQKDAVSNYLKFLAKNDLTTLQHFNNHGRAYPDISANACVFVTCVVLRTSL</sequence>
<evidence type="ECO:0000256" key="5">
    <source>
        <dbReference type="ARBA" id="ARBA00022801"/>
    </source>
</evidence>
<evidence type="ECO:0000256" key="2">
    <source>
        <dbReference type="ARBA" id="ARBA00004239"/>
    </source>
</evidence>
<organism evidence="11 12">
    <name type="scientific">Psilocybe cf. subviscida</name>
    <dbReference type="NCBI Taxonomy" id="2480587"/>
    <lineage>
        <taxon>Eukaryota</taxon>
        <taxon>Fungi</taxon>
        <taxon>Dikarya</taxon>
        <taxon>Basidiomycota</taxon>
        <taxon>Agaricomycotina</taxon>
        <taxon>Agaricomycetes</taxon>
        <taxon>Agaricomycetidae</taxon>
        <taxon>Agaricales</taxon>
        <taxon>Agaricineae</taxon>
        <taxon>Strophariaceae</taxon>
        <taxon>Psilocybe</taxon>
    </lineage>
</organism>
<gene>
    <name evidence="11" type="ORF">D9619_008189</name>
</gene>